<evidence type="ECO:0000256" key="1">
    <source>
        <dbReference type="ARBA" id="ARBA00022679"/>
    </source>
</evidence>
<keyword evidence="1" id="KW-0808">Transferase</keyword>
<dbReference type="InterPro" id="IPR050832">
    <property type="entry name" value="Bact_Acetyltransf"/>
</dbReference>
<protein>
    <submittedName>
        <fullName evidence="4">GNAT family N-acetyltransferase</fullName>
    </submittedName>
</protein>
<dbReference type="PANTHER" id="PTHR43877:SF1">
    <property type="entry name" value="ACETYLTRANSFERASE"/>
    <property type="match status" value="1"/>
</dbReference>
<evidence type="ECO:0000259" key="3">
    <source>
        <dbReference type="PROSITE" id="PS51186"/>
    </source>
</evidence>
<evidence type="ECO:0000313" key="5">
    <source>
        <dbReference type="Proteomes" id="UP000664109"/>
    </source>
</evidence>
<sequence length="193" mass="20994">MTTPTDDEVAIRTYGPGDIPALLDTLADIWADAHPELVDTPGGSTDGLSTTALRRQITGHARREGFVLVAAYAHGSPVGFAYAFPATPEYWYGPELLPDIPEHIRAGRLMGLCELAVTPPWQGRGIGSRLHHQLVTAIAPQWSSLLVHPDNPRGRALYDRLGYTYAGPYRNEPQGPVYDLLVLHVGTEQHPAA</sequence>
<dbReference type="InterPro" id="IPR016181">
    <property type="entry name" value="Acyl_CoA_acyltransferase"/>
</dbReference>
<proteinExistence type="predicted"/>
<dbReference type="SUPFAM" id="SSF55729">
    <property type="entry name" value="Acyl-CoA N-acyltransferases (Nat)"/>
    <property type="match status" value="1"/>
</dbReference>
<dbReference type="PROSITE" id="PS51186">
    <property type="entry name" value="GNAT"/>
    <property type="match status" value="1"/>
</dbReference>
<organism evidence="4 5">
    <name type="scientific">Streptomyces zhihengii</name>
    <dbReference type="NCBI Taxonomy" id="1818004"/>
    <lineage>
        <taxon>Bacteria</taxon>
        <taxon>Bacillati</taxon>
        <taxon>Actinomycetota</taxon>
        <taxon>Actinomycetes</taxon>
        <taxon>Kitasatosporales</taxon>
        <taxon>Streptomycetaceae</taxon>
        <taxon>Streptomyces</taxon>
    </lineage>
</organism>
<dbReference type="EMBL" id="JAFEJA010000003">
    <property type="protein sequence ID" value="MBM9624783.1"/>
    <property type="molecule type" value="Genomic_DNA"/>
</dbReference>
<reference evidence="4 5" key="1">
    <citation type="journal article" date="2016" name="Arch. Microbiol.">
        <title>Streptomyces zhihengii sp. nov., isolated from rhizospheric soil of Psammosilene tunicoides.</title>
        <authorList>
            <person name="Huang M.J."/>
            <person name="Fei J.J."/>
            <person name="Salam N."/>
            <person name="Kim C.J."/>
            <person name="Hozzein W.N."/>
            <person name="Xiao M."/>
            <person name="Huang H.Q."/>
            <person name="Li W.J."/>
        </authorList>
    </citation>
    <scope>NUCLEOTIDE SEQUENCE [LARGE SCALE GENOMIC DNA]</scope>
    <source>
        <strain evidence="4 5">YIM T102</strain>
    </source>
</reference>
<dbReference type="PANTHER" id="PTHR43877">
    <property type="entry name" value="AMINOALKYLPHOSPHONATE N-ACETYLTRANSFERASE-RELATED-RELATED"/>
    <property type="match status" value="1"/>
</dbReference>
<dbReference type="CDD" id="cd04301">
    <property type="entry name" value="NAT_SF"/>
    <property type="match status" value="1"/>
</dbReference>
<dbReference type="Pfam" id="PF00583">
    <property type="entry name" value="Acetyltransf_1"/>
    <property type="match status" value="1"/>
</dbReference>
<evidence type="ECO:0000313" key="4">
    <source>
        <dbReference type="EMBL" id="MBM9624783.1"/>
    </source>
</evidence>
<dbReference type="InterPro" id="IPR000182">
    <property type="entry name" value="GNAT_dom"/>
</dbReference>
<keyword evidence="5" id="KW-1185">Reference proteome</keyword>
<keyword evidence="2" id="KW-0012">Acyltransferase</keyword>
<evidence type="ECO:0000256" key="2">
    <source>
        <dbReference type="ARBA" id="ARBA00023315"/>
    </source>
</evidence>
<dbReference type="Gene3D" id="3.40.630.30">
    <property type="match status" value="1"/>
</dbReference>
<feature type="domain" description="N-acetyltransferase" evidence="3">
    <location>
        <begin position="9"/>
        <end position="184"/>
    </location>
</feature>
<gene>
    <name evidence="4" type="ORF">JE024_40390</name>
</gene>
<geneLocation type="plasmid" evidence="4">
    <name>unnamed1</name>
</geneLocation>
<accession>A0ABS2V6J1</accession>
<comment type="caution">
    <text evidence="4">The sequence shown here is derived from an EMBL/GenBank/DDBJ whole genome shotgun (WGS) entry which is preliminary data.</text>
</comment>
<name>A0ABS2V6J1_9ACTN</name>
<dbReference type="RefSeq" id="WP_205378921.1">
    <property type="nucleotide sequence ID" value="NZ_JAFEJA010000003.1"/>
</dbReference>
<keyword evidence="4" id="KW-0614">Plasmid</keyword>
<dbReference type="Proteomes" id="UP000664109">
    <property type="component" value="Unassembled WGS sequence"/>
</dbReference>